<dbReference type="Gene3D" id="1.10.8.60">
    <property type="match status" value="2"/>
</dbReference>
<feature type="compositionally biased region" description="Gly residues" evidence="11">
    <location>
        <begin position="143"/>
        <end position="164"/>
    </location>
</feature>
<dbReference type="InterPro" id="IPR001270">
    <property type="entry name" value="ClpA/B"/>
</dbReference>
<dbReference type="InterPro" id="IPR018368">
    <property type="entry name" value="ClpA/B_CS1"/>
</dbReference>
<dbReference type="EMBL" id="CADCVE010000060">
    <property type="protein sequence ID" value="CAA9457590.1"/>
    <property type="molecule type" value="Genomic_DNA"/>
</dbReference>
<dbReference type="InterPro" id="IPR001943">
    <property type="entry name" value="UVR_dom"/>
</dbReference>
<keyword evidence="14" id="KW-0378">Hydrolase</keyword>
<evidence type="ECO:0000256" key="10">
    <source>
        <dbReference type="RuleBase" id="RU004432"/>
    </source>
</evidence>
<dbReference type="GO" id="GO:0008233">
    <property type="term" value="F:peptidase activity"/>
    <property type="evidence" value="ECO:0007669"/>
    <property type="project" value="UniProtKB-KW"/>
</dbReference>
<dbReference type="InterPro" id="IPR036628">
    <property type="entry name" value="Clp_N_dom_sf"/>
</dbReference>
<dbReference type="SMART" id="SM01086">
    <property type="entry name" value="ClpB_D2-small"/>
    <property type="match status" value="1"/>
</dbReference>
<comment type="similarity">
    <text evidence="1 10">Belongs to the ClpA/ClpB family.</text>
</comment>
<keyword evidence="6" id="KW-0175">Coiled coil</keyword>
<dbReference type="PROSITE" id="PS00870">
    <property type="entry name" value="CLPAB_1"/>
    <property type="match status" value="1"/>
</dbReference>
<dbReference type="CDD" id="cd19499">
    <property type="entry name" value="RecA-like_ClpB_Hsp104-like"/>
    <property type="match status" value="1"/>
</dbReference>
<dbReference type="Pfam" id="PF17871">
    <property type="entry name" value="AAA_lid_9"/>
    <property type="match status" value="1"/>
</dbReference>
<organism evidence="14">
    <name type="scientific">uncultured Rubrobacteraceae bacterium</name>
    <dbReference type="NCBI Taxonomy" id="349277"/>
    <lineage>
        <taxon>Bacteria</taxon>
        <taxon>Bacillati</taxon>
        <taxon>Actinomycetota</taxon>
        <taxon>Rubrobacteria</taxon>
        <taxon>Rubrobacterales</taxon>
        <taxon>Rubrobacteraceae</taxon>
        <taxon>environmental samples</taxon>
    </lineage>
</organism>
<keyword evidence="14" id="KW-0645">Protease</keyword>
<dbReference type="FunFam" id="3.40.50.300:FF:000010">
    <property type="entry name" value="Chaperone clpB 1, putative"/>
    <property type="match status" value="1"/>
</dbReference>
<dbReference type="InterPro" id="IPR003959">
    <property type="entry name" value="ATPase_AAA_core"/>
</dbReference>
<dbReference type="FunFam" id="3.40.50.300:FF:000025">
    <property type="entry name" value="ATP-dependent Clp protease subunit"/>
    <property type="match status" value="1"/>
</dbReference>
<dbReference type="GO" id="GO:0005524">
    <property type="term" value="F:ATP binding"/>
    <property type="evidence" value="ECO:0007669"/>
    <property type="project" value="UniProtKB-KW"/>
</dbReference>
<dbReference type="PROSITE" id="PS50151">
    <property type="entry name" value="UVR"/>
    <property type="match status" value="1"/>
</dbReference>
<evidence type="ECO:0000256" key="11">
    <source>
        <dbReference type="SAM" id="MobiDB-lite"/>
    </source>
</evidence>
<keyword evidence="2 9" id="KW-0677">Repeat</keyword>
<dbReference type="InterPro" id="IPR028299">
    <property type="entry name" value="ClpA/B_CS2"/>
</dbReference>
<dbReference type="Pfam" id="PF07724">
    <property type="entry name" value="AAA_2"/>
    <property type="match status" value="1"/>
</dbReference>
<dbReference type="Gene3D" id="4.10.860.10">
    <property type="entry name" value="UVR domain"/>
    <property type="match status" value="1"/>
</dbReference>
<evidence type="ECO:0000313" key="14">
    <source>
        <dbReference type="EMBL" id="CAA9457590.1"/>
    </source>
</evidence>
<evidence type="ECO:0000259" key="13">
    <source>
        <dbReference type="PROSITE" id="PS51903"/>
    </source>
</evidence>
<dbReference type="InterPro" id="IPR050130">
    <property type="entry name" value="ClpA_ClpB"/>
</dbReference>
<dbReference type="SUPFAM" id="SSF52540">
    <property type="entry name" value="P-loop containing nucleoside triphosphate hydrolases"/>
    <property type="match status" value="2"/>
</dbReference>
<dbReference type="GO" id="GO:0016887">
    <property type="term" value="F:ATP hydrolysis activity"/>
    <property type="evidence" value="ECO:0007669"/>
    <property type="project" value="InterPro"/>
</dbReference>
<dbReference type="AlphaFoldDB" id="A0A6J4QWY1"/>
<protein>
    <submittedName>
        <fullName evidence="14">ATP-dependent Clp protease, ATP-binding subunit ClpC</fullName>
    </submittedName>
</protein>
<keyword evidence="4 10" id="KW-0067">ATP-binding</keyword>
<dbReference type="PROSITE" id="PS00871">
    <property type="entry name" value="CLPAB_2"/>
    <property type="match status" value="1"/>
</dbReference>
<dbReference type="Pfam" id="PF02861">
    <property type="entry name" value="Clp_N"/>
    <property type="match status" value="1"/>
</dbReference>
<evidence type="ECO:0000256" key="1">
    <source>
        <dbReference type="ARBA" id="ARBA00008675"/>
    </source>
</evidence>
<dbReference type="InterPro" id="IPR027417">
    <property type="entry name" value="P-loop_NTPase"/>
</dbReference>
<evidence type="ECO:0000256" key="5">
    <source>
        <dbReference type="ARBA" id="ARBA00023016"/>
    </source>
</evidence>
<keyword evidence="7 10" id="KW-0143">Chaperone</keyword>
<dbReference type="Gene3D" id="1.10.1780.10">
    <property type="entry name" value="Clp, N-terminal domain"/>
    <property type="match status" value="1"/>
</dbReference>
<keyword evidence="5" id="KW-0346">Stress response</keyword>
<evidence type="ECO:0000256" key="7">
    <source>
        <dbReference type="ARBA" id="ARBA00023186"/>
    </source>
</evidence>
<dbReference type="PANTHER" id="PTHR11638">
    <property type="entry name" value="ATP-DEPENDENT CLP PROTEASE"/>
    <property type="match status" value="1"/>
</dbReference>
<dbReference type="SMART" id="SM00382">
    <property type="entry name" value="AAA"/>
    <property type="match status" value="2"/>
</dbReference>
<dbReference type="InterPro" id="IPR003593">
    <property type="entry name" value="AAA+_ATPase"/>
</dbReference>
<dbReference type="Gene3D" id="3.40.50.300">
    <property type="entry name" value="P-loop containing nucleotide triphosphate hydrolases"/>
    <property type="match status" value="2"/>
</dbReference>
<dbReference type="GO" id="GO:0034605">
    <property type="term" value="P:cellular response to heat"/>
    <property type="evidence" value="ECO:0007669"/>
    <property type="project" value="TreeGrafter"/>
</dbReference>
<dbReference type="InterPro" id="IPR041546">
    <property type="entry name" value="ClpA/ClpB_AAA_lid"/>
</dbReference>
<name>A0A6J4QWY1_9ACTN</name>
<comment type="subunit">
    <text evidence="8">Homohexamer. The oligomerization is ATP-dependent.</text>
</comment>
<evidence type="ECO:0000256" key="3">
    <source>
        <dbReference type="ARBA" id="ARBA00022741"/>
    </source>
</evidence>
<reference evidence="14" key="1">
    <citation type="submission" date="2020-02" db="EMBL/GenBank/DDBJ databases">
        <authorList>
            <person name="Meier V. D."/>
        </authorList>
    </citation>
    <scope>NUCLEOTIDE SEQUENCE</scope>
    <source>
        <strain evidence="14">AVDCRST_MAG28</strain>
    </source>
</reference>
<evidence type="ECO:0000256" key="9">
    <source>
        <dbReference type="PROSITE-ProRule" id="PRU01251"/>
    </source>
</evidence>
<proteinExistence type="inferred from homology"/>
<evidence type="ECO:0000259" key="12">
    <source>
        <dbReference type="PROSITE" id="PS50151"/>
    </source>
</evidence>
<dbReference type="SUPFAM" id="SSF81923">
    <property type="entry name" value="Double Clp-N motif"/>
    <property type="match status" value="1"/>
</dbReference>
<dbReference type="InterPro" id="IPR004176">
    <property type="entry name" value="Clp_R_N"/>
</dbReference>
<sequence length="845" mass="94346">MFERFTERARKVVVLAQEEARHFNHNYIGTEHLLLGLLREDEGVAARALGSLNVTLDEVREQVESIVGYGEEGTGGQAPFTPRSKKVLELALREALQLGHNYIGTEHILLGLVRESEGVAARVLSNLGVDPDKVRREVVRMLGGGRSQRGRSGSGGGEATGGARGVEAKRPKTRQLDQYGRNLTAYAEEGKLDPVIGRSKEIERIMQILVRRTKNNPVIIGEPGVGKTAIVEGLAQEISDDRVPDILADKEVYTLDLGALVAGSKYRGEFEERLKKIMKEITDHGDIILFIDEIHNLVGAGAAEGAIDAASILKPALARGELQVVGATTTDEYRKYVEKDKALERRFQTIQVGEPTVEETELILKGLRDRYEQHHRIEITDEALKAASELGHRYIADRFLPDKAIDLVDEAASKMRIKTMSSPPYYKEIDEELNEVRSQKEAAIDGQEFEKAARLRDSERKLTLQRRELEKSWRDGGDGGGNQASIGENEIAEIVSMWTGIPVKKMTEEESERLLKMEDALHGRVVGQNEAIKAVSRSIRRTMAGLKDPNRPSGSFVFLGPTGVGKTELARTLAEYLFGDQEAMIRLDMSEYMERHTVSRLVGSPPGYVGYDEGGQLTEQVRRRPYSVVLFDEIEKAHPDVFNILLQILEDGMLTDAQGRTVDFKNVVLIMTSNVGAQHINKTKSLGFGGDEAGLSYKEMKGRVTTELRKIFRPELLNRIDETIVFHKLEREDMRHIIEIQIQRLKKQLVEREIALEFTTEALDKLSEAGYDPAFGARPLRRVLQRMIEDPMSEMLLRGEIPSGSKVVIEPNDINYDDVSEDETIVSITVSQPKEVVLGKGNPTE</sequence>
<dbReference type="PRINTS" id="PR00300">
    <property type="entry name" value="CLPPROTEASEA"/>
</dbReference>
<feature type="domain" description="UVR" evidence="12">
    <location>
        <begin position="430"/>
        <end position="465"/>
    </location>
</feature>
<evidence type="ECO:0000256" key="2">
    <source>
        <dbReference type="ARBA" id="ARBA00022737"/>
    </source>
</evidence>
<dbReference type="Pfam" id="PF00004">
    <property type="entry name" value="AAA"/>
    <property type="match status" value="1"/>
</dbReference>
<accession>A0A6J4QWY1</accession>
<feature type="region of interest" description="Disordered" evidence="11">
    <location>
        <begin position="143"/>
        <end position="171"/>
    </location>
</feature>
<evidence type="ECO:0000256" key="4">
    <source>
        <dbReference type="ARBA" id="ARBA00022840"/>
    </source>
</evidence>
<evidence type="ECO:0000256" key="8">
    <source>
        <dbReference type="ARBA" id="ARBA00026057"/>
    </source>
</evidence>
<feature type="domain" description="Clp R" evidence="13">
    <location>
        <begin position="2"/>
        <end position="144"/>
    </location>
</feature>
<dbReference type="PROSITE" id="PS51903">
    <property type="entry name" value="CLP_R"/>
    <property type="match status" value="1"/>
</dbReference>
<dbReference type="GO" id="GO:0005737">
    <property type="term" value="C:cytoplasm"/>
    <property type="evidence" value="ECO:0007669"/>
    <property type="project" value="TreeGrafter"/>
</dbReference>
<gene>
    <name evidence="14" type="ORF">AVDCRST_MAG28-2740</name>
</gene>
<keyword evidence="3 10" id="KW-0547">Nucleotide-binding</keyword>
<evidence type="ECO:0000256" key="6">
    <source>
        <dbReference type="ARBA" id="ARBA00023054"/>
    </source>
</evidence>
<dbReference type="CDD" id="cd00009">
    <property type="entry name" value="AAA"/>
    <property type="match status" value="1"/>
</dbReference>
<dbReference type="InterPro" id="IPR019489">
    <property type="entry name" value="Clp_ATPase_C"/>
</dbReference>
<dbReference type="PANTHER" id="PTHR11638:SF18">
    <property type="entry name" value="HEAT SHOCK PROTEIN 104"/>
    <property type="match status" value="1"/>
</dbReference>
<dbReference type="Pfam" id="PF10431">
    <property type="entry name" value="ClpB_D2-small"/>
    <property type="match status" value="1"/>
</dbReference>
<dbReference type="FunFam" id="1.10.1780.10:FF:000001">
    <property type="entry name" value="ATP-dependent Clp protease ATP-binding subunit"/>
    <property type="match status" value="1"/>
</dbReference>
<dbReference type="GO" id="GO:0006508">
    <property type="term" value="P:proteolysis"/>
    <property type="evidence" value="ECO:0007669"/>
    <property type="project" value="UniProtKB-KW"/>
</dbReference>